<dbReference type="InterPro" id="IPR038475">
    <property type="entry name" value="RecG_C_sf"/>
</dbReference>
<gene>
    <name evidence="1" type="ORF">LMG7974_00251</name>
</gene>
<name>A0ABN7K7J1_9BACT</name>
<dbReference type="Pfam" id="PF13749">
    <property type="entry name" value="HATPase_c_4"/>
    <property type="match status" value="1"/>
</dbReference>
<dbReference type="Gene3D" id="3.30.565.60">
    <property type="match status" value="1"/>
</dbReference>
<evidence type="ECO:0000313" key="1">
    <source>
        <dbReference type="EMBL" id="CAD7287348.1"/>
    </source>
</evidence>
<organism evidence="1 2">
    <name type="scientific">Campylobacter majalis</name>
    <dbReference type="NCBI Taxonomy" id="2790656"/>
    <lineage>
        <taxon>Bacteria</taxon>
        <taxon>Pseudomonadati</taxon>
        <taxon>Campylobacterota</taxon>
        <taxon>Epsilonproteobacteria</taxon>
        <taxon>Campylobacterales</taxon>
        <taxon>Campylobacteraceae</taxon>
        <taxon>Campylobacter</taxon>
    </lineage>
</organism>
<comment type="caution">
    <text evidence="1">The sequence shown here is derived from an EMBL/GenBank/DDBJ whole genome shotgun (WGS) entry which is preliminary data.</text>
</comment>
<reference evidence="1 2" key="1">
    <citation type="submission" date="2020-11" db="EMBL/GenBank/DDBJ databases">
        <authorList>
            <person name="Peeters C."/>
        </authorList>
    </citation>
    <scope>NUCLEOTIDE SEQUENCE [LARGE SCALE GENOMIC DNA]</scope>
    <source>
        <strain evidence="1 2">LMG 7974</strain>
    </source>
</reference>
<sequence length="184" mass="20624">MAQLLSDDSHIHVRVSVFSGETKASPLYSVKEFGNTCILLSLDKVLEYADVINIIQADESRRITTRKDVALFDMSAFREAVINAFVHNKWIDGNAPMITVYSNRIEILSRGTLAPKQTIEGFYMGESIPVNQKLSGIFLQLHISERSGRGVPKIIDSYGKDVFDFRENSIVVNIPFNWINNVGG</sequence>
<evidence type="ECO:0000313" key="2">
    <source>
        <dbReference type="Proteomes" id="UP000789803"/>
    </source>
</evidence>
<dbReference type="RefSeq" id="WP_229932182.1">
    <property type="nucleotide sequence ID" value="NZ_CAJHOF010000002.1"/>
</dbReference>
<proteinExistence type="predicted"/>
<accession>A0ABN7K7J1</accession>
<dbReference type="PANTHER" id="PTHR30595">
    <property type="entry name" value="GLPR-RELATED TRANSCRIPTIONAL REPRESSOR"/>
    <property type="match status" value="1"/>
</dbReference>
<dbReference type="EMBL" id="CAJHOF010000002">
    <property type="protein sequence ID" value="CAD7287348.1"/>
    <property type="molecule type" value="Genomic_DNA"/>
</dbReference>
<dbReference type="PANTHER" id="PTHR30595:SF6">
    <property type="entry name" value="SCHLAFEN ALBA-2 DOMAIN-CONTAINING PROTEIN"/>
    <property type="match status" value="1"/>
</dbReference>
<keyword evidence="2" id="KW-1185">Reference proteome</keyword>
<dbReference type="Proteomes" id="UP000789803">
    <property type="component" value="Unassembled WGS sequence"/>
</dbReference>
<protein>
    <recommendedName>
        <fullName evidence="3">ATP-dependent DNA helicase RecG C-terminal domain-containing protein</fullName>
    </recommendedName>
</protein>
<evidence type="ECO:0008006" key="3">
    <source>
        <dbReference type="Google" id="ProtNLM"/>
    </source>
</evidence>